<dbReference type="SUPFAM" id="SSF55073">
    <property type="entry name" value="Nucleotide cyclase"/>
    <property type="match status" value="1"/>
</dbReference>
<evidence type="ECO:0000256" key="2">
    <source>
        <dbReference type="SAM" id="MobiDB-lite"/>
    </source>
</evidence>
<dbReference type="Pfam" id="PF00990">
    <property type="entry name" value="GGDEF"/>
    <property type="match status" value="1"/>
</dbReference>
<dbReference type="InterPro" id="IPR043128">
    <property type="entry name" value="Rev_trsase/Diguanyl_cyclase"/>
</dbReference>
<dbReference type="EMBL" id="JAPFPW010000001">
    <property type="protein sequence ID" value="MCW7752537.1"/>
    <property type="molecule type" value="Genomic_DNA"/>
</dbReference>
<evidence type="ECO:0000313" key="5">
    <source>
        <dbReference type="Proteomes" id="UP001209681"/>
    </source>
</evidence>
<dbReference type="Gene3D" id="3.30.70.270">
    <property type="match status" value="1"/>
</dbReference>
<dbReference type="Proteomes" id="UP001209681">
    <property type="component" value="Unassembled WGS sequence"/>
</dbReference>
<keyword evidence="5" id="KW-1185">Reference proteome</keyword>
<dbReference type="SMART" id="SM00267">
    <property type="entry name" value="GGDEF"/>
    <property type="match status" value="1"/>
</dbReference>
<name>A0ABT3N678_9BACT</name>
<dbReference type="PROSITE" id="PS50887">
    <property type="entry name" value="GGDEF"/>
    <property type="match status" value="1"/>
</dbReference>
<reference evidence="4 5" key="1">
    <citation type="submission" date="2022-11" db="EMBL/GenBank/DDBJ databases">
        <title>Desulfobotulus tamanensis H1 sp. nov. - anaerobic, alkaliphilic, sulphate reducing bacterium isolated from terrestrial mud volcano.</title>
        <authorList>
            <person name="Frolova A."/>
            <person name="Merkel A.Y."/>
            <person name="Slobodkin A.I."/>
        </authorList>
    </citation>
    <scope>NUCLEOTIDE SEQUENCE [LARGE SCALE GENOMIC DNA]</scope>
    <source>
        <strain evidence="4 5">H1</strain>
    </source>
</reference>
<evidence type="ECO:0000256" key="1">
    <source>
        <dbReference type="ARBA" id="ARBA00012528"/>
    </source>
</evidence>
<evidence type="ECO:0000313" key="4">
    <source>
        <dbReference type="EMBL" id="MCW7752537.1"/>
    </source>
</evidence>
<dbReference type="InterPro" id="IPR029016">
    <property type="entry name" value="GAF-like_dom_sf"/>
</dbReference>
<dbReference type="EC" id="2.7.7.65" evidence="1"/>
<feature type="compositionally biased region" description="Basic and acidic residues" evidence="2">
    <location>
        <begin position="351"/>
        <end position="361"/>
    </location>
</feature>
<dbReference type="InterPro" id="IPR029787">
    <property type="entry name" value="Nucleotide_cyclase"/>
</dbReference>
<dbReference type="RefSeq" id="WP_265423404.1">
    <property type="nucleotide sequence ID" value="NZ_JAPFPW010000001.1"/>
</dbReference>
<feature type="domain" description="GGDEF" evidence="3">
    <location>
        <begin position="214"/>
        <end position="350"/>
    </location>
</feature>
<dbReference type="InterPro" id="IPR003018">
    <property type="entry name" value="GAF"/>
</dbReference>
<dbReference type="PANTHER" id="PTHR45138:SF6">
    <property type="entry name" value="DIGUANYLATE CYCLASE DGCN"/>
    <property type="match status" value="1"/>
</dbReference>
<proteinExistence type="predicted"/>
<dbReference type="SMART" id="SM00065">
    <property type="entry name" value="GAF"/>
    <property type="match status" value="1"/>
</dbReference>
<dbReference type="Pfam" id="PF01590">
    <property type="entry name" value="GAF"/>
    <property type="match status" value="1"/>
</dbReference>
<sequence>MAPITEETVQELESKALLACLEVGKRLTSTLDLNEILQLIMEKICTFVMADHWSLLLRDEETGELHFTIVVGVENDKLLGVRIERGKGIAGHAAETCRTLFVENAQEDPHFFPGIDQTTGFETKSVFCLPLCIHGKVLGVIEIINLEDIRTFETRHLPILTLLADYAAIAIRNAQFLDKIRLLSITDEYTGLYNARYMHQILETLILKAESCGTKLAVAFMDMDHFKSVVDSRGHLMGSRVLREVGQTLKENLGHGDIVAKYGGDEYVMIFSDCGREQAQEKCSSVLTAVRNTLYLAAFTNQPGIRVTASIGFAIYPDDARTKKDLLLLADRAMYRVKRGRKNAASSWNQEDGKEPSFREV</sequence>
<dbReference type="InterPro" id="IPR050469">
    <property type="entry name" value="Diguanylate_Cyclase"/>
</dbReference>
<dbReference type="Gene3D" id="3.30.450.40">
    <property type="match status" value="1"/>
</dbReference>
<dbReference type="SUPFAM" id="SSF55781">
    <property type="entry name" value="GAF domain-like"/>
    <property type="match status" value="1"/>
</dbReference>
<feature type="region of interest" description="Disordered" evidence="2">
    <location>
        <begin position="342"/>
        <end position="361"/>
    </location>
</feature>
<gene>
    <name evidence="4" type="ORF">OOT00_00900</name>
</gene>
<dbReference type="CDD" id="cd01949">
    <property type="entry name" value="GGDEF"/>
    <property type="match status" value="1"/>
</dbReference>
<dbReference type="PANTHER" id="PTHR45138">
    <property type="entry name" value="REGULATORY COMPONENTS OF SENSORY TRANSDUCTION SYSTEM"/>
    <property type="match status" value="1"/>
</dbReference>
<comment type="caution">
    <text evidence="4">The sequence shown here is derived from an EMBL/GenBank/DDBJ whole genome shotgun (WGS) entry which is preliminary data.</text>
</comment>
<protein>
    <recommendedName>
        <fullName evidence="1">diguanylate cyclase</fullName>
        <ecNumber evidence="1">2.7.7.65</ecNumber>
    </recommendedName>
</protein>
<dbReference type="NCBIfam" id="TIGR00254">
    <property type="entry name" value="GGDEF"/>
    <property type="match status" value="1"/>
</dbReference>
<evidence type="ECO:0000259" key="3">
    <source>
        <dbReference type="PROSITE" id="PS50887"/>
    </source>
</evidence>
<accession>A0ABT3N678</accession>
<organism evidence="4 5">
    <name type="scientific">Desulfobotulus pelophilus</name>
    <dbReference type="NCBI Taxonomy" id="2823377"/>
    <lineage>
        <taxon>Bacteria</taxon>
        <taxon>Pseudomonadati</taxon>
        <taxon>Thermodesulfobacteriota</taxon>
        <taxon>Desulfobacteria</taxon>
        <taxon>Desulfobacterales</taxon>
        <taxon>Desulfobacteraceae</taxon>
        <taxon>Desulfobotulus</taxon>
    </lineage>
</organism>
<dbReference type="InterPro" id="IPR000160">
    <property type="entry name" value="GGDEF_dom"/>
</dbReference>